<dbReference type="AlphaFoldDB" id="A0A1G2BP43"/>
<evidence type="ECO:0000313" key="2">
    <source>
        <dbReference type="Proteomes" id="UP000177349"/>
    </source>
</evidence>
<reference evidence="1 2" key="1">
    <citation type="journal article" date="2016" name="Nat. Commun.">
        <title>Thousands of microbial genomes shed light on interconnected biogeochemical processes in an aquifer system.</title>
        <authorList>
            <person name="Anantharaman K."/>
            <person name="Brown C.T."/>
            <person name="Hug L.A."/>
            <person name="Sharon I."/>
            <person name="Castelle C.J."/>
            <person name="Probst A.J."/>
            <person name="Thomas B.C."/>
            <person name="Singh A."/>
            <person name="Wilkins M.J."/>
            <person name="Karaoz U."/>
            <person name="Brodie E.L."/>
            <person name="Williams K.H."/>
            <person name="Hubbard S.S."/>
            <person name="Banfield J.F."/>
        </authorList>
    </citation>
    <scope>NUCLEOTIDE SEQUENCE [LARGE SCALE GENOMIC DNA]</scope>
</reference>
<accession>A0A1G2BP43</accession>
<proteinExistence type="predicted"/>
<evidence type="ECO:0000313" key="1">
    <source>
        <dbReference type="EMBL" id="OGY90881.1"/>
    </source>
</evidence>
<name>A0A1G2BP43_9BACT</name>
<gene>
    <name evidence="1" type="ORF">A3B31_03105</name>
</gene>
<evidence type="ECO:0008006" key="3">
    <source>
        <dbReference type="Google" id="ProtNLM"/>
    </source>
</evidence>
<dbReference type="EMBL" id="MHKN01000054">
    <property type="protein sequence ID" value="OGY90881.1"/>
    <property type="molecule type" value="Genomic_DNA"/>
</dbReference>
<protein>
    <recommendedName>
        <fullName evidence="3">Nucleoside 2-deoxyribosyltransferase</fullName>
    </recommendedName>
</protein>
<comment type="caution">
    <text evidence="1">The sequence shown here is derived from an EMBL/GenBank/DDBJ whole genome shotgun (WGS) entry which is preliminary data.</text>
</comment>
<dbReference type="Gene3D" id="3.40.50.450">
    <property type="match status" value="1"/>
</dbReference>
<organism evidence="1 2">
    <name type="scientific">Candidatus Komeilibacteria bacterium RIFCSPLOWO2_01_FULL_53_11</name>
    <dbReference type="NCBI Taxonomy" id="1798552"/>
    <lineage>
        <taxon>Bacteria</taxon>
        <taxon>Candidatus Komeiliibacteriota</taxon>
    </lineage>
</organism>
<sequence>MRIFISTHIKAPDDVVLHQKLLQELKALGVSIITNLDMKKGEFESSGFGGLDAVVIDGAADVAEVGYILAIALANKRPVLYLLPKGTLIDASVEALTKNADVRRLLRIIFYTSDTLILKIKQFLQYLDQNIGRESFSIKYTLRLSPRLDRYLTWRAGKVKKNKANFLRDWVNDLMQSDEEYKKRLE</sequence>
<dbReference type="Proteomes" id="UP000177349">
    <property type="component" value="Unassembled WGS sequence"/>
</dbReference>